<name>A0A1M6E1S0_9FIRM</name>
<reference evidence="3" key="1">
    <citation type="submission" date="2016-11" db="EMBL/GenBank/DDBJ databases">
        <authorList>
            <person name="Varghese N."/>
            <person name="Submissions S."/>
        </authorList>
    </citation>
    <scope>NUCLEOTIDE SEQUENCE [LARGE SCALE GENOMIC DNA]</scope>
    <source>
        <strain evidence="3">DSM 17957</strain>
    </source>
</reference>
<dbReference type="InterPro" id="IPR003770">
    <property type="entry name" value="MLTG-like"/>
</dbReference>
<dbReference type="Gene3D" id="3.30.1490.480">
    <property type="entry name" value="Endolytic murein transglycosylase"/>
    <property type="match status" value="1"/>
</dbReference>
<evidence type="ECO:0000313" key="2">
    <source>
        <dbReference type="EMBL" id="SHI79437.1"/>
    </source>
</evidence>
<dbReference type="Pfam" id="PF02618">
    <property type="entry name" value="YceG"/>
    <property type="match status" value="1"/>
</dbReference>
<evidence type="ECO:0000256" key="1">
    <source>
        <dbReference type="SAM" id="MobiDB-lite"/>
    </source>
</evidence>
<protein>
    <submittedName>
        <fullName evidence="2">YceG-like family protein</fullName>
    </submittedName>
</protein>
<evidence type="ECO:0000313" key="3">
    <source>
        <dbReference type="Proteomes" id="UP000184536"/>
    </source>
</evidence>
<dbReference type="Proteomes" id="UP000184536">
    <property type="component" value="Unassembled WGS sequence"/>
</dbReference>
<dbReference type="RefSeq" id="WP_110939902.1">
    <property type="nucleotide sequence ID" value="NZ_FQZV01000007.1"/>
</dbReference>
<dbReference type="EMBL" id="FQZV01000007">
    <property type="protein sequence ID" value="SHI79437.1"/>
    <property type="molecule type" value="Genomic_DNA"/>
</dbReference>
<sequence length="157" mass="17931">MNNKSIRLLLIGIGIGLILSSSLNLIFQSNHQKKLTPEDIRSEARRLGMIDPKEYFDKSLPEQNKTVNQPELKKDDKQPELREEEIIITIKKGSTSEDVARLLKEHNLIASENTFLSRIYARNASYKLQAGTYSFYKTMTIDEMIDAMLVANKATKN</sequence>
<organism evidence="2 3">
    <name type="scientific">Geosporobacter subterraneus DSM 17957</name>
    <dbReference type="NCBI Taxonomy" id="1121919"/>
    <lineage>
        <taxon>Bacteria</taxon>
        <taxon>Bacillati</taxon>
        <taxon>Bacillota</taxon>
        <taxon>Clostridia</taxon>
        <taxon>Peptostreptococcales</taxon>
        <taxon>Thermotaleaceae</taxon>
        <taxon>Geosporobacter</taxon>
    </lineage>
</organism>
<dbReference type="STRING" id="1121919.SAMN02745975_00614"/>
<dbReference type="OrthoDB" id="1955047at2"/>
<gene>
    <name evidence="2" type="ORF">SAMN02745975_00614</name>
</gene>
<accession>A0A1M6E1S0</accession>
<dbReference type="AlphaFoldDB" id="A0A1M6E1S0"/>
<keyword evidence="3" id="KW-1185">Reference proteome</keyword>
<proteinExistence type="predicted"/>
<feature type="region of interest" description="Disordered" evidence="1">
    <location>
        <begin position="58"/>
        <end position="79"/>
    </location>
</feature>